<feature type="repeat" description="ANK" evidence="1">
    <location>
        <begin position="33"/>
        <end position="61"/>
    </location>
</feature>
<dbReference type="PROSITE" id="PS50088">
    <property type="entry name" value="ANK_REPEAT"/>
    <property type="match status" value="2"/>
</dbReference>
<accession>A0A1Y1WYP6</accession>
<comment type="caution">
    <text evidence="2">The sequence shown here is derived from an EMBL/GenBank/DDBJ whole genome shotgun (WGS) entry which is preliminary data.</text>
</comment>
<dbReference type="OrthoDB" id="341259at2759"/>
<feature type="repeat" description="ANK" evidence="1">
    <location>
        <begin position="1"/>
        <end position="29"/>
    </location>
</feature>
<dbReference type="AlphaFoldDB" id="A0A1Y1WYP6"/>
<evidence type="ECO:0000256" key="1">
    <source>
        <dbReference type="PROSITE-ProRule" id="PRU00023"/>
    </source>
</evidence>
<sequence length="61" mass="6841">PLYIACKNGNEKLVKYLINNGADINKESQDIMDCKTPLMIACELGYESIVHYLIEHGANID</sequence>
<dbReference type="InterPro" id="IPR052801">
    <property type="entry name" value="Ankyrin-EF-hand"/>
</dbReference>
<protein>
    <submittedName>
        <fullName evidence="2">Uncharacterized protein</fullName>
    </submittedName>
</protein>
<dbReference type="STRING" id="1754192.A0A1Y1WYP6"/>
<dbReference type="EMBL" id="MCFG01000218">
    <property type="protein sequence ID" value="ORX78214.1"/>
    <property type="molecule type" value="Genomic_DNA"/>
</dbReference>
<dbReference type="Pfam" id="PF12796">
    <property type="entry name" value="Ank_2"/>
    <property type="match status" value="1"/>
</dbReference>
<evidence type="ECO:0000313" key="2">
    <source>
        <dbReference type="EMBL" id="ORX78214.1"/>
    </source>
</evidence>
<reference evidence="2 3" key="2">
    <citation type="submission" date="2016-08" db="EMBL/GenBank/DDBJ databases">
        <title>Pervasive Adenine N6-methylation of Active Genes in Fungi.</title>
        <authorList>
            <consortium name="DOE Joint Genome Institute"/>
            <person name="Mondo S.J."/>
            <person name="Dannebaum R.O."/>
            <person name="Kuo R.C."/>
            <person name="Labutti K."/>
            <person name="Haridas S."/>
            <person name="Kuo A."/>
            <person name="Salamov A."/>
            <person name="Ahrendt S.R."/>
            <person name="Lipzen A."/>
            <person name="Sullivan W."/>
            <person name="Andreopoulos W.B."/>
            <person name="Clum A."/>
            <person name="Lindquist E."/>
            <person name="Daum C."/>
            <person name="Ramamoorthy G.K."/>
            <person name="Gryganskyi A."/>
            <person name="Culley D."/>
            <person name="Magnuson J.K."/>
            <person name="James T.Y."/>
            <person name="O'Malley M.A."/>
            <person name="Stajich J.E."/>
            <person name="Spatafora J.W."/>
            <person name="Visel A."/>
            <person name="Grigoriev I.V."/>
        </authorList>
    </citation>
    <scope>NUCLEOTIDE SEQUENCE [LARGE SCALE GENOMIC DNA]</scope>
    <source>
        <strain evidence="2 3">S4</strain>
    </source>
</reference>
<dbReference type="SMART" id="SM00248">
    <property type="entry name" value="ANK"/>
    <property type="match status" value="2"/>
</dbReference>
<dbReference type="Proteomes" id="UP000193944">
    <property type="component" value="Unassembled WGS sequence"/>
</dbReference>
<dbReference type="InterPro" id="IPR036770">
    <property type="entry name" value="Ankyrin_rpt-contain_sf"/>
</dbReference>
<organism evidence="2 3">
    <name type="scientific">Anaeromyces robustus</name>
    <dbReference type="NCBI Taxonomy" id="1754192"/>
    <lineage>
        <taxon>Eukaryota</taxon>
        <taxon>Fungi</taxon>
        <taxon>Fungi incertae sedis</taxon>
        <taxon>Chytridiomycota</taxon>
        <taxon>Chytridiomycota incertae sedis</taxon>
        <taxon>Neocallimastigomycetes</taxon>
        <taxon>Neocallimastigales</taxon>
        <taxon>Neocallimastigaceae</taxon>
        <taxon>Anaeromyces</taxon>
    </lineage>
</organism>
<dbReference type="PROSITE" id="PS50297">
    <property type="entry name" value="ANK_REP_REGION"/>
    <property type="match status" value="2"/>
</dbReference>
<gene>
    <name evidence="2" type="ORF">BCR32DRAFT_181333</name>
</gene>
<dbReference type="PANTHER" id="PTHR24127:SF1">
    <property type="entry name" value="ANKYRIN REPEAT AND EF-HAND DOMAIN-CONTAINING PROTEIN 1"/>
    <property type="match status" value="1"/>
</dbReference>
<dbReference type="InterPro" id="IPR002110">
    <property type="entry name" value="Ankyrin_rpt"/>
</dbReference>
<keyword evidence="1" id="KW-0040">ANK repeat</keyword>
<name>A0A1Y1WYP6_9FUNG</name>
<dbReference type="SUPFAM" id="SSF48403">
    <property type="entry name" value="Ankyrin repeat"/>
    <property type="match status" value="1"/>
</dbReference>
<dbReference type="PANTHER" id="PTHR24127">
    <property type="entry name" value="ANKYRIN REPEAT AND EF-HAND DOMAIN-CONTAINING PROTEIN 1"/>
    <property type="match status" value="1"/>
</dbReference>
<evidence type="ECO:0000313" key="3">
    <source>
        <dbReference type="Proteomes" id="UP000193944"/>
    </source>
</evidence>
<keyword evidence="3" id="KW-1185">Reference proteome</keyword>
<dbReference type="Gene3D" id="1.25.40.20">
    <property type="entry name" value="Ankyrin repeat-containing domain"/>
    <property type="match status" value="1"/>
</dbReference>
<reference evidence="2 3" key="1">
    <citation type="submission" date="2016-08" db="EMBL/GenBank/DDBJ databases">
        <title>A Parts List for Fungal Cellulosomes Revealed by Comparative Genomics.</title>
        <authorList>
            <consortium name="DOE Joint Genome Institute"/>
            <person name="Haitjema C.H."/>
            <person name="Gilmore S.P."/>
            <person name="Henske J.K."/>
            <person name="Solomon K.V."/>
            <person name="De Groot R."/>
            <person name="Kuo A."/>
            <person name="Mondo S.J."/>
            <person name="Salamov A.A."/>
            <person name="Labutti K."/>
            <person name="Zhao Z."/>
            <person name="Chiniquy J."/>
            <person name="Barry K."/>
            <person name="Brewer H.M."/>
            <person name="Purvine S.O."/>
            <person name="Wright A.T."/>
            <person name="Boxma B."/>
            <person name="Van Alen T."/>
            <person name="Hackstein J.H."/>
            <person name="Baker S.E."/>
            <person name="Grigoriev I.V."/>
            <person name="O'Malley M.A."/>
        </authorList>
    </citation>
    <scope>NUCLEOTIDE SEQUENCE [LARGE SCALE GENOMIC DNA]</scope>
    <source>
        <strain evidence="2 3">S4</strain>
    </source>
</reference>
<feature type="non-terminal residue" evidence="2">
    <location>
        <position position="61"/>
    </location>
</feature>
<feature type="non-terminal residue" evidence="2">
    <location>
        <position position="1"/>
    </location>
</feature>
<proteinExistence type="predicted"/>